<dbReference type="STRING" id="1048205.AB852_01125"/>
<sequence>MTVPDMIDIDGPDVDMDDGLRLFYKGELYTGEVVEYLGDALVSQETYAEGRPNGRTRQWYEDGVLRAEGTHTGGRLKGEFKEWHPNGVLKCRQLNSENGMSVLEDDRWDEDGQQIQARRYSSHG</sequence>
<keyword evidence="2" id="KW-1185">Reference proteome</keyword>
<organism evidence="1 2">
    <name type="scientific">Streptomyces uncialis</name>
    <dbReference type="NCBI Taxonomy" id="1048205"/>
    <lineage>
        <taxon>Bacteria</taxon>
        <taxon>Bacillati</taxon>
        <taxon>Actinomycetota</taxon>
        <taxon>Actinomycetes</taxon>
        <taxon>Kitasatosporales</taxon>
        <taxon>Streptomycetaceae</taxon>
        <taxon>Streptomyces</taxon>
    </lineage>
</organism>
<accession>A0A1Q4VFL7</accession>
<dbReference type="AlphaFoldDB" id="A0A1Q4VFL7"/>
<reference evidence="1 2" key="1">
    <citation type="submission" date="2015-06" db="EMBL/GenBank/DDBJ databases">
        <title>Cloning and characterization of the uncialamcin biosynthetic gene cluster.</title>
        <authorList>
            <person name="Yan X."/>
            <person name="Huang T."/>
            <person name="Ge H."/>
            <person name="Shen B."/>
        </authorList>
    </citation>
    <scope>NUCLEOTIDE SEQUENCE [LARGE SCALE GENOMIC DNA]</scope>
    <source>
        <strain evidence="1 2">DCA2648</strain>
    </source>
</reference>
<evidence type="ECO:0008006" key="3">
    <source>
        <dbReference type="Google" id="ProtNLM"/>
    </source>
</evidence>
<dbReference type="SUPFAM" id="SSF82185">
    <property type="entry name" value="Histone H3 K4-specific methyltransferase SET7/9 N-terminal domain"/>
    <property type="match status" value="1"/>
</dbReference>
<dbReference type="Gene3D" id="3.90.930.1">
    <property type="match status" value="1"/>
</dbReference>
<protein>
    <recommendedName>
        <fullName evidence="3">MORN repeat variant</fullName>
    </recommendedName>
</protein>
<evidence type="ECO:0000313" key="1">
    <source>
        <dbReference type="EMBL" id="OKH96607.1"/>
    </source>
</evidence>
<name>A0A1Q4VFL7_9ACTN</name>
<dbReference type="Proteomes" id="UP000186455">
    <property type="component" value="Unassembled WGS sequence"/>
</dbReference>
<gene>
    <name evidence="1" type="ORF">AB852_01125</name>
</gene>
<dbReference type="EMBL" id="LFBV01000001">
    <property type="protein sequence ID" value="OKH96607.1"/>
    <property type="molecule type" value="Genomic_DNA"/>
</dbReference>
<proteinExistence type="predicted"/>
<comment type="caution">
    <text evidence="1">The sequence shown here is derived from an EMBL/GenBank/DDBJ whole genome shotgun (WGS) entry which is preliminary data.</text>
</comment>
<evidence type="ECO:0000313" key="2">
    <source>
        <dbReference type="Proteomes" id="UP000186455"/>
    </source>
</evidence>